<dbReference type="OrthoDB" id="9772295at2"/>
<accession>A0A240EJB0</accession>
<proteinExistence type="predicted"/>
<dbReference type="EMBL" id="OANU01000023">
    <property type="protein sequence ID" value="SNX48333.1"/>
    <property type="molecule type" value="Genomic_DNA"/>
</dbReference>
<gene>
    <name evidence="1" type="ORF">VTH8203_01951</name>
</gene>
<evidence type="ECO:0008006" key="3">
    <source>
        <dbReference type="Google" id="ProtNLM"/>
    </source>
</evidence>
<protein>
    <recommendedName>
        <fullName evidence="3">DUF1800 domain-containing protein</fullName>
    </recommendedName>
</protein>
<organism evidence="1 2">
    <name type="scientific">Vibrio thalassae</name>
    <dbReference type="NCBI Taxonomy" id="1243014"/>
    <lineage>
        <taxon>Bacteria</taxon>
        <taxon>Pseudomonadati</taxon>
        <taxon>Pseudomonadota</taxon>
        <taxon>Gammaproteobacteria</taxon>
        <taxon>Vibrionales</taxon>
        <taxon>Vibrionaceae</taxon>
        <taxon>Vibrio</taxon>
    </lineage>
</organism>
<evidence type="ECO:0000313" key="1">
    <source>
        <dbReference type="EMBL" id="SNX48333.1"/>
    </source>
</evidence>
<evidence type="ECO:0000313" key="2">
    <source>
        <dbReference type="Proteomes" id="UP000219336"/>
    </source>
</evidence>
<name>A0A240EJB0_9VIBR</name>
<sequence>MENEGTAQYIVSQRFGFGPRVGDAKPEPSLNDQLKVQPYTHKVISSLPSTDEMLAHFGDLNRRRKAAKSTEEKKQVTKANNAFFQENFRTQVYARNLQTLHTPLSFQERLIQFWSNHFAISADTRRVRPIASGVENEVIRELWSIDFPSMLIGVIQHPSMLIFLDNHQSVGPNSKAGQRRNKGLNENLAREILELHTLGVDGGYTQNDVVELAEGITGWTVSFKADSPGYRFSSTMHEPGAINVLGKVYDQQGEQQGLSCLRDLASHENTARHLCGKLVEHFYGVEHPSLVDKLTKVWIENDGMLIPVYLTLLNSDLKNQHARWRFRTPQEWYFAVLRSADFEPNQKQMHSMLRQLGQEPFMSGSPAGWSDNDADYNSSAALTQRWQVANQVAKLLITRIERSKQNPNDRVAQIVQRLHGNEVDEHLQTALEKAQDASSKFVVLWMSPQFQYR</sequence>
<reference evidence="2" key="1">
    <citation type="submission" date="2016-06" db="EMBL/GenBank/DDBJ databases">
        <authorList>
            <person name="Rodrigo-Torres L."/>
            <person name="Arahal R.D."/>
            <person name="Lucena T."/>
        </authorList>
    </citation>
    <scope>NUCLEOTIDE SEQUENCE [LARGE SCALE GENOMIC DNA]</scope>
    <source>
        <strain evidence="2">CECT8203</strain>
    </source>
</reference>
<dbReference type="AlphaFoldDB" id="A0A240EJB0"/>
<dbReference type="Proteomes" id="UP000219336">
    <property type="component" value="Unassembled WGS sequence"/>
</dbReference>
<dbReference type="RefSeq" id="WP_096993514.1">
    <property type="nucleotide sequence ID" value="NZ_JBHSII010000011.1"/>
</dbReference>
<dbReference type="Pfam" id="PF08811">
    <property type="entry name" value="DUF1800"/>
    <property type="match status" value="1"/>
</dbReference>
<dbReference type="InterPro" id="IPR014917">
    <property type="entry name" value="DUF1800"/>
</dbReference>
<keyword evidence="2" id="KW-1185">Reference proteome</keyword>